<dbReference type="InterPro" id="IPR013780">
    <property type="entry name" value="Glyco_hydro_b"/>
</dbReference>
<dbReference type="RefSeq" id="WP_230738879.1">
    <property type="nucleotide sequence ID" value="NZ_JAJNDB010000007.1"/>
</dbReference>
<dbReference type="InterPro" id="IPR013783">
    <property type="entry name" value="Ig-like_fold"/>
</dbReference>
<dbReference type="SUPFAM" id="SSF81296">
    <property type="entry name" value="E set domains"/>
    <property type="match status" value="1"/>
</dbReference>
<comment type="similarity">
    <text evidence="1">Belongs to the glycosyl hydrolase 13 family.</text>
</comment>
<name>A0ABS8PFF5_9PSEU</name>
<feature type="domain" description="Glycosyl hydrolase family 13 catalytic" evidence="3">
    <location>
        <begin position="187"/>
        <end position="571"/>
    </location>
</feature>
<keyword evidence="5" id="KW-1185">Reference proteome</keyword>
<dbReference type="Gene3D" id="2.60.40.10">
    <property type="entry name" value="Immunoglobulins"/>
    <property type="match status" value="1"/>
</dbReference>
<gene>
    <name evidence="4" type="primary">glgX</name>
    <name evidence="4" type="ORF">LQ327_26815</name>
</gene>
<evidence type="ECO:0000256" key="1">
    <source>
        <dbReference type="ARBA" id="ARBA00008061"/>
    </source>
</evidence>
<dbReference type="EMBL" id="JAJNDB010000007">
    <property type="protein sequence ID" value="MCD2196988.1"/>
    <property type="molecule type" value="Genomic_DNA"/>
</dbReference>
<dbReference type="NCBIfam" id="TIGR02100">
    <property type="entry name" value="glgX_debranch"/>
    <property type="match status" value="1"/>
</dbReference>
<accession>A0ABS8PFF5</accession>
<dbReference type="InterPro" id="IPR006047">
    <property type="entry name" value="GH13_cat_dom"/>
</dbReference>
<dbReference type="SUPFAM" id="SSF51011">
    <property type="entry name" value="Glycosyl hydrolase domain"/>
    <property type="match status" value="1"/>
</dbReference>
<evidence type="ECO:0000313" key="4">
    <source>
        <dbReference type="EMBL" id="MCD2196988.1"/>
    </source>
</evidence>
<evidence type="ECO:0000256" key="2">
    <source>
        <dbReference type="SAM" id="MobiDB-lite"/>
    </source>
</evidence>
<evidence type="ECO:0000313" key="5">
    <source>
        <dbReference type="Proteomes" id="UP001199469"/>
    </source>
</evidence>
<dbReference type="SMART" id="SM00642">
    <property type="entry name" value="Aamy"/>
    <property type="match status" value="1"/>
</dbReference>
<dbReference type="CDD" id="cd11326">
    <property type="entry name" value="AmyAc_Glg_debranch"/>
    <property type="match status" value="1"/>
</dbReference>
<dbReference type="PANTHER" id="PTHR43002">
    <property type="entry name" value="GLYCOGEN DEBRANCHING ENZYME"/>
    <property type="match status" value="1"/>
</dbReference>
<evidence type="ECO:0000259" key="3">
    <source>
        <dbReference type="SMART" id="SM00642"/>
    </source>
</evidence>
<dbReference type="InterPro" id="IPR044505">
    <property type="entry name" value="GlgX_Isoamylase_N_E_set"/>
</dbReference>
<dbReference type="InterPro" id="IPR014756">
    <property type="entry name" value="Ig_E-set"/>
</dbReference>
<dbReference type="InterPro" id="IPR011837">
    <property type="entry name" value="Glycogen_debranch_GlgX"/>
</dbReference>
<sequence>MRPSSQGTVEPVAALPTDAPAGVLLDDEGVLSAAVPATATAEAVELCVLGESGERRVELGRHDDGSWRGSVTGVAPGQGYGLRVHGPWSPTTGVRTDPAKLLVDPWARQVGGRFTSLAAAVSHVGDDPFGARSDVDSAGSVPFGVVAAPTSFGPVERPTVPWRDTVVYETHVRDLTMRHPEVPAALRGTYGGVAHPAVVEHLRSLGVTTVELLPVFANAPEPSLMARGAHNHWGYSTLAYLAPEPRYAAVPGQELAEVRAMVDTLHAAGLEVVLDVVFNHSCEGGVGGPSLSWRGLDAPSWYQLDGSGRDIDLTGCGNTFDAGSGLVRRLVLDCLRYWVTTMGVDGFRFDLASTMGRPGGSEFSPHAPLLADIAADPVLATVKLIAEPWDATGEGFQVGGFGPEWAEWNGRYRDGVRDFWRGHGPVSEIVTRFAGSSDIYWPGRTPAASVNFVTAHDGFTLRDLVSYDHKHNEAHGEDNRDGTDDNRSWNSGVEGPSSDAAIEALRARRMRNLLATLGLSAGTPMLLGGDELGHTQGGDNNAYCMDDETSWRSWPADRSLADFVARVFALRRSIPELRRDDFYYGHSGLADDEVPDIVWLSETGRELGPEDWPHPLRTLVVRVRSASSLLVVLHAGPEPVEVTLPGEYRDATWGPVLDSGAATGEPGDATAHAAGSVVTVAPHTFLGFRSA</sequence>
<feature type="region of interest" description="Disordered" evidence="2">
    <location>
        <begin position="472"/>
        <end position="496"/>
    </location>
</feature>
<protein>
    <submittedName>
        <fullName evidence="4">Glycogen debranching protein GlgX</fullName>
    </submittedName>
</protein>
<comment type="caution">
    <text evidence="4">The sequence shown here is derived from an EMBL/GenBank/DDBJ whole genome shotgun (WGS) entry which is preliminary data.</text>
</comment>
<dbReference type="SUPFAM" id="SSF51445">
    <property type="entry name" value="(Trans)glycosidases"/>
    <property type="match status" value="1"/>
</dbReference>
<dbReference type="InterPro" id="IPR017853">
    <property type="entry name" value="GH"/>
</dbReference>
<dbReference type="Gene3D" id="2.60.40.1180">
    <property type="entry name" value="Golgi alpha-mannosidase II"/>
    <property type="match status" value="1"/>
</dbReference>
<feature type="compositionally biased region" description="Basic and acidic residues" evidence="2">
    <location>
        <begin position="472"/>
        <end position="487"/>
    </location>
</feature>
<dbReference type="Gene3D" id="3.20.20.80">
    <property type="entry name" value="Glycosidases"/>
    <property type="match status" value="1"/>
</dbReference>
<organism evidence="4 5">
    <name type="scientific">Actinomycetospora endophytica</name>
    <dbReference type="NCBI Taxonomy" id="2291215"/>
    <lineage>
        <taxon>Bacteria</taxon>
        <taxon>Bacillati</taxon>
        <taxon>Actinomycetota</taxon>
        <taxon>Actinomycetes</taxon>
        <taxon>Pseudonocardiales</taxon>
        <taxon>Pseudonocardiaceae</taxon>
        <taxon>Actinomycetospora</taxon>
    </lineage>
</organism>
<dbReference type="Proteomes" id="UP001199469">
    <property type="component" value="Unassembled WGS sequence"/>
</dbReference>
<reference evidence="4 5" key="1">
    <citation type="submission" date="2021-11" db="EMBL/GenBank/DDBJ databases">
        <title>Draft genome sequence of Actinomycetospora sp. SF1 isolated from the rhizosphere soil.</title>
        <authorList>
            <person name="Duangmal K."/>
            <person name="Chantavorakit T."/>
        </authorList>
    </citation>
    <scope>NUCLEOTIDE SEQUENCE [LARGE SCALE GENOMIC DNA]</scope>
    <source>
        <strain evidence="4 5">TBRC 5722</strain>
    </source>
</reference>
<proteinExistence type="inferred from homology"/>
<dbReference type="CDD" id="cd02856">
    <property type="entry name" value="E_set_GDE_Isoamylase_N"/>
    <property type="match status" value="1"/>
</dbReference>